<sequence>MEIQHFSHPHHNLKLVDSIKVSGVPNCNCCDEVMSFPGYACESEKCKFYLHKSCAELAQKISHPLHPHPQPLILLTEIPRSKSSDNVFLAPWEKRYNKYIGIICDGCRNLYNKGFTYYCSWCRFNLHPKCASKQDHQELLQQQTFEQLTLYHFYHKQHALNFCNLKYSNKKYCCCCKKIISGSAYCCLECGFFIHESCKEIPVEVRHPFHPQHILLTQAVDVQNKLISGRYRNKICCNACKSSIGGIKIGCNKCAFQLHVSCANPSRYASALKNDSHQHNMYYFVDDHTTGSFECNKCHEKCLEECFYRCVECDFNLHLKCIPIPSVVMITQKHHHPLTLIDSVKEYNPLIQYLMDSNDKVDYLMNYYCDDCETLGNPKHHAYCCKECIYIAHVDCIISKFYQGDTSLEIQSNLNPTDGTEPKEEQKNTSDKGKFHPAELECSTTELQAAQTMSKSDTSLEIPSNLNPTHGTEPKKEQKNTSDDGEFHPAELECSTTELQAAQTLSKSDTSPEIPLNLNPTHRTEPKKEQENTSDEGEFHPAELECSTVKLQAAQTPSKEVDSSTNPDQICGEGFHDLEIVEKASTIWKFHDRGSTPRSGNFRIVEVLHKLFVEATSSTIYFTRGGCLLHDLVTRSWGGYLRDLEIFHIMEDDTSLEIPSNLNPTHGTKPKKEHKILSDEADLDPAESSNLNPTHGTEPKKEHKILSDEEDLDPAELDRTTEHVAQNMSEDKSDQVKEADHPEKEHKSDIVEDQNKAADQIDKIMTSIIVKMKALGSELEDLVKYDKTIEKIRANMEALTSEVEAATKHV</sequence>
<keyword evidence="6" id="KW-1185">Reference proteome</keyword>
<dbReference type="AlphaFoldDB" id="A0A5C7IAB8"/>
<dbReference type="Proteomes" id="UP000323000">
    <property type="component" value="Chromosome 3"/>
</dbReference>
<evidence type="ECO:0000256" key="1">
    <source>
        <dbReference type="ARBA" id="ARBA00022737"/>
    </source>
</evidence>
<evidence type="ECO:0000313" key="6">
    <source>
        <dbReference type="Proteomes" id="UP000323000"/>
    </source>
</evidence>
<comment type="caution">
    <text evidence="5">The sequence shown here is derived from an EMBL/GenBank/DDBJ whole genome shotgun (WGS) entry which is preliminary data.</text>
</comment>
<feature type="compositionally biased region" description="Basic and acidic residues" evidence="3">
    <location>
        <begin position="697"/>
        <end position="707"/>
    </location>
</feature>
<evidence type="ECO:0000256" key="3">
    <source>
        <dbReference type="SAM" id="MobiDB-lite"/>
    </source>
</evidence>
<dbReference type="InterPro" id="IPR004146">
    <property type="entry name" value="DC1"/>
</dbReference>
<feature type="region of interest" description="Disordered" evidence="3">
    <location>
        <begin position="500"/>
        <end position="539"/>
    </location>
</feature>
<dbReference type="InterPro" id="IPR046349">
    <property type="entry name" value="C1-like_sf"/>
</dbReference>
<dbReference type="EMBL" id="VAHF01000003">
    <property type="protein sequence ID" value="TXG66078.1"/>
    <property type="molecule type" value="Genomic_DNA"/>
</dbReference>
<feature type="compositionally biased region" description="Polar residues" evidence="3">
    <location>
        <begin position="657"/>
        <end position="666"/>
    </location>
</feature>
<feature type="region of interest" description="Disordered" evidence="3">
    <location>
        <begin position="656"/>
        <end position="675"/>
    </location>
</feature>
<evidence type="ECO:0000259" key="4">
    <source>
        <dbReference type="Pfam" id="PF03107"/>
    </source>
</evidence>
<name>A0A5C7IAB8_9ROSI</name>
<dbReference type="PANTHER" id="PTHR46288">
    <property type="entry name" value="PHORBOL-ESTER/DAG-TYPE DOMAIN-CONTAINING PROTEIN"/>
    <property type="match status" value="1"/>
</dbReference>
<dbReference type="Pfam" id="PF03107">
    <property type="entry name" value="C1_2"/>
    <property type="match status" value="2"/>
</dbReference>
<keyword evidence="1" id="KW-0677">Repeat</keyword>
<feature type="compositionally biased region" description="Basic and acidic residues" evidence="3">
    <location>
        <begin position="729"/>
        <end position="751"/>
    </location>
</feature>
<feature type="coiled-coil region" evidence="2">
    <location>
        <begin position="782"/>
        <end position="809"/>
    </location>
</feature>
<feature type="region of interest" description="Disordered" evidence="3">
    <location>
        <begin position="682"/>
        <end position="708"/>
    </location>
</feature>
<feature type="region of interest" description="Disordered" evidence="3">
    <location>
        <begin position="725"/>
        <end position="751"/>
    </location>
</feature>
<dbReference type="OrthoDB" id="1884766at2759"/>
<feature type="compositionally biased region" description="Basic and acidic residues" evidence="3">
    <location>
        <begin position="472"/>
        <end position="488"/>
    </location>
</feature>
<feature type="domain" description="DC1" evidence="4">
    <location>
        <begin position="6"/>
        <end position="55"/>
    </location>
</feature>
<accession>A0A5C7IAB8</accession>
<feature type="compositionally biased region" description="Polar residues" evidence="3">
    <location>
        <begin position="442"/>
        <end position="470"/>
    </location>
</feature>
<dbReference type="PANTHER" id="PTHR46288:SF27">
    <property type="entry name" value="CYSTEINE_HISTIDINE-RICH C1 DOMAIN FAMILY PROTEIN"/>
    <property type="match status" value="1"/>
</dbReference>
<feature type="compositionally biased region" description="Basic and acidic residues" evidence="3">
    <location>
        <begin position="420"/>
        <end position="439"/>
    </location>
</feature>
<feature type="domain" description="DC1" evidence="4">
    <location>
        <begin position="276"/>
        <end position="322"/>
    </location>
</feature>
<evidence type="ECO:0000313" key="5">
    <source>
        <dbReference type="EMBL" id="TXG66078.1"/>
    </source>
</evidence>
<reference evidence="6" key="1">
    <citation type="journal article" date="2019" name="Gigascience">
        <title>De novo genome assembly of the endangered Acer yangbiense, a plant species with extremely small populations endemic to Yunnan Province, China.</title>
        <authorList>
            <person name="Yang J."/>
            <person name="Wariss H.M."/>
            <person name="Tao L."/>
            <person name="Zhang R."/>
            <person name="Yun Q."/>
            <person name="Hollingsworth P."/>
            <person name="Dao Z."/>
            <person name="Luo G."/>
            <person name="Guo H."/>
            <person name="Ma Y."/>
            <person name="Sun W."/>
        </authorList>
    </citation>
    <scope>NUCLEOTIDE SEQUENCE [LARGE SCALE GENOMIC DNA]</scope>
    <source>
        <strain evidence="6">cv. Malutang</strain>
    </source>
</reference>
<gene>
    <name evidence="5" type="ORF">EZV62_007353</name>
</gene>
<organism evidence="5 6">
    <name type="scientific">Acer yangbiense</name>
    <dbReference type="NCBI Taxonomy" id="1000413"/>
    <lineage>
        <taxon>Eukaryota</taxon>
        <taxon>Viridiplantae</taxon>
        <taxon>Streptophyta</taxon>
        <taxon>Embryophyta</taxon>
        <taxon>Tracheophyta</taxon>
        <taxon>Spermatophyta</taxon>
        <taxon>Magnoliopsida</taxon>
        <taxon>eudicotyledons</taxon>
        <taxon>Gunneridae</taxon>
        <taxon>Pentapetalae</taxon>
        <taxon>rosids</taxon>
        <taxon>malvids</taxon>
        <taxon>Sapindales</taxon>
        <taxon>Sapindaceae</taxon>
        <taxon>Hippocastanoideae</taxon>
        <taxon>Acereae</taxon>
        <taxon>Acer</taxon>
    </lineage>
</organism>
<proteinExistence type="predicted"/>
<feature type="region of interest" description="Disordered" evidence="3">
    <location>
        <begin position="412"/>
        <end position="488"/>
    </location>
</feature>
<evidence type="ECO:0000256" key="2">
    <source>
        <dbReference type="SAM" id="Coils"/>
    </source>
</evidence>
<feature type="compositionally biased region" description="Polar residues" evidence="3">
    <location>
        <begin position="500"/>
        <end position="511"/>
    </location>
</feature>
<keyword evidence="2" id="KW-0175">Coiled coil</keyword>
<dbReference type="SUPFAM" id="SSF57889">
    <property type="entry name" value="Cysteine-rich domain"/>
    <property type="match status" value="4"/>
</dbReference>
<feature type="compositionally biased region" description="Basic and acidic residues" evidence="3">
    <location>
        <begin position="522"/>
        <end position="539"/>
    </location>
</feature>
<protein>
    <recommendedName>
        <fullName evidence="4">DC1 domain-containing protein</fullName>
    </recommendedName>
</protein>